<proteinExistence type="predicted"/>
<comment type="caution">
    <text evidence="1">The sequence shown here is derived from an EMBL/GenBank/DDBJ whole genome shotgun (WGS) entry which is preliminary data.</text>
</comment>
<dbReference type="EMBL" id="MU393523">
    <property type="protein sequence ID" value="KAI4862551.1"/>
    <property type="molecule type" value="Genomic_DNA"/>
</dbReference>
<reference evidence="1 2" key="1">
    <citation type="journal article" date="2022" name="New Phytol.">
        <title>Ecological generalism drives hyperdiversity of secondary metabolite gene clusters in xylarialean endophytes.</title>
        <authorList>
            <person name="Franco M.E.E."/>
            <person name="Wisecaver J.H."/>
            <person name="Arnold A.E."/>
            <person name="Ju Y.M."/>
            <person name="Slot J.C."/>
            <person name="Ahrendt S."/>
            <person name="Moore L.P."/>
            <person name="Eastman K.E."/>
            <person name="Scott K."/>
            <person name="Konkel Z."/>
            <person name="Mondo S.J."/>
            <person name="Kuo A."/>
            <person name="Hayes R.D."/>
            <person name="Haridas S."/>
            <person name="Andreopoulos B."/>
            <person name="Riley R."/>
            <person name="LaButti K."/>
            <person name="Pangilinan J."/>
            <person name="Lipzen A."/>
            <person name="Amirebrahimi M."/>
            <person name="Yan J."/>
            <person name="Adam C."/>
            <person name="Keymanesh K."/>
            <person name="Ng V."/>
            <person name="Louie K."/>
            <person name="Northen T."/>
            <person name="Drula E."/>
            <person name="Henrissat B."/>
            <person name="Hsieh H.M."/>
            <person name="Youens-Clark K."/>
            <person name="Lutzoni F."/>
            <person name="Miadlikowska J."/>
            <person name="Eastwood D.C."/>
            <person name="Hamelin R.C."/>
            <person name="Grigoriev I.V."/>
            <person name="U'Ren J.M."/>
        </authorList>
    </citation>
    <scope>NUCLEOTIDE SEQUENCE [LARGE SCALE GENOMIC DNA]</scope>
    <source>
        <strain evidence="1 2">CBS 119005</strain>
    </source>
</reference>
<protein>
    <submittedName>
        <fullName evidence="1">Uncharacterized protein</fullName>
    </submittedName>
</protein>
<organism evidence="1 2">
    <name type="scientific">Hypoxylon rubiginosum</name>
    <dbReference type="NCBI Taxonomy" id="110542"/>
    <lineage>
        <taxon>Eukaryota</taxon>
        <taxon>Fungi</taxon>
        <taxon>Dikarya</taxon>
        <taxon>Ascomycota</taxon>
        <taxon>Pezizomycotina</taxon>
        <taxon>Sordariomycetes</taxon>
        <taxon>Xylariomycetidae</taxon>
        <taxon>Xylariales</taxon>
        <taxon>Hypoxylaceae</taxon>
        <taxon>Hypoxylon</taxon>
    </lineage>
</organism>
<accession>A0ACB9YT11</accession>
<sequence>MASQSIDEAWTRFRISSTASSRQQSPADDTDSDDQNEHDADDQNEHEAYVQNDATTQTSDQNLETATEAIVRLGNEQTVHNRNLRSQMIKLEKQTMKNNDRSVQHIAQSTTSMQRIAASQSQMQPMLRVISGLPGRLETISSQQSTMSNQQNEMMTMLGDMERRMDVAQSGGRSISPIVWIGIGGALMVVALFMFRELSTLATSIVAGVGNRPEQSATKEDQVH</sequence>
<dbReference type="Proteomes" id="UP001497700">
    <property type="component" value="Unassembled WGS sequence"/>
</dbReference>
<evidence type="ECO:0000313" key="1">
    <source>
        <dbReference type="EMBL" id="KAI4862551.1"/>
    </source>
</evidence>
<gene>
    <name evidence="1" type="ORF">F4820DRAFT_450845</name>
</gene>
<keyword evidence="2" id="KW-1185">Reference proteome</keyword>
<name>A0ACB9YT11_9PEZI</name>
<evidence type="ECO:0000313" key="2">
    <source>
        <dbReference type="Proteomes" id="UP001497700"/>
    </source>
</evidence>